<evidence type="ECO:0000256" key="1">
    <source>
        <dbReference type="SAM" id="SignalP"/>
    </source>
</evidence>
<reference evidence="2 3" key="1">
    <citation type="submission" date="2019-05" db="EMBL/GenBank/DDBJ databases">
        <title>Chryseobacterium sp. isolated from King George Island, maritime Antarctica.</title>
        <authorList>
            <person name="Peng X."/>
        </authorList>
    </citation>
    <scope>NUCLEOTIDE SEQUENCE [LARGE SCALE GENOMIC DNA]</scope>
    <source>
        <strain evidence="2 3">7-3A</strain>
    </source>
</reference>
<dbReference type="RefSeq" id="WP_193811445.1">
    <property type="nucleotide sequence ID" value="NZ_CP040442.1"/>
</dbReference>
<dbReference type="PROSITE" id="PS51257">
    <property type="entry name" value="PROKAR_LIPOPROTEIN"/>
    <property type="match status" value="1"/>
</dbReference>
<name>A0A7M2YCA8_9FLAO</name>
<dbReference type="Gene3D" id="2.40.128.410">
    <property type="match status" value="1"/>
</dbReference>
<dbReference type="Proteomes" id="UP000594195">
    <property type="component" value="Chromosome"/>
</dbReference>
<feature type="signal peptide" evidence="1">
    <location>
        <begin position="1"/>
        <end position="22"/>
    </location>
</feature>
<organism evidence="2 3">
    <name type="scientific">Kaistella flava</name>
    <name type="common">ex Peng et al. 2021</name>
    <dbReference type="NCBI Taxonomy" id="2038776"/>
    <lineage>
        <taxon>Bacteria</taxon>
        <taxon>Pseudomonadati</taxon>
        <taxon>Bacteroidota</taxon>
        <taxon>Flavobacteriia</taxon>
        <taxon>Flavobacteriales</taxon>
        <taxon>Weeksellaceae</taxon>
        <taxon>Chryseobacterium group</taxon>
        <taxon>Kaistella</taxon>
    </lineage>
</organism>
<keyword evidence="1" id="KW-0732">Signal</keyword>
<evidence type="ECO:0000313" key="3">
    <source>
        <dbReference type="Proteomes" id="UP000594195"/>
    </source>
</evidence>
<evidence type="ECO:0000313" key="2">
    <source>
        <dbReference type="EMBL" id="QOW11264.1"/>
    </source>
</evidence>
<protein>
    <submittedName>
        <fullName evidence="2">DUF4251 domain-containing protein</fullName>
    </submittedName>
</protein>
<dbReference type="InterPro" id="IPR025347">
    <property type="entry name" value="DUF4251"/>
</dbReference>
<feature type="chain" id="PRO_5032621273" evidence="1">
    <location>
        <begin position="23"/>
        <end position="177"/>
    </location>
</feature>
<proteinExistence type="predicted"/>
<gene>
    <name evidence="2" type="ORF">Q73A0000_13305</name>
</gene>
<keyword evidence="3" id="KW-1185">Reference proteome</keyword>
<accession>A0A7M2YCA8</accession>
<dbReference type="AlphaFoldDB" id="A0A7M2YCA8"/>
<dbReference type="KEGG" id="kfa:Q73A0000_13305"/>
<dbReference type="EMBL" id="CP040442">
    <property type="protein sequence ID" value="QOW11264.1"/>
    <property type="molecule type" value="Genomic_DNA"/>
</dbReference>
<sequence>MKNLFKICVAVFVLALAFSCSTQNNVAPANITSLLQSNEFTFIAERANPNNIDVINVINSLPNGSSSRMLDLDPGYTIEIRKDKLDVTLPYFGRMYTPNIDPSKNSYRFTSKDFTVNKKDGKKGSSIYTIIANDQQNIRTITMQVFTNGKAYVSIDSNDRQPISYDGYITDNTALKN</sequence>
<dbReference type="Pfam" id="PF14059">
    <property type="entry name" value="DUF4251"/>
    <property type="match status" value="1"/>
</dbReference>